<dbReference type="AlphaFoldDB" id="A0A3B0VE44"/>
<proteinExistence type="predicted"/>
<dbReference type="EMBL" id="UOEW01000214">
    <property type="protein sequence ID" value="VAW38910.1"/>
    <property type="molecule type" value="Genomic_DNA"/>
</dbReference>
<gene>
    <name evidence="1" type="ORF">MNBD_GAMMA01-1307</name>
</gene>
<reference evidence="1" key="1">
    <citation type="submission" date="2018-06" db="EMBL/GenBank/DDBJ databases">
        <authorList>
            <person name="Zhirakovskaya E."/>
        </authorList>
    </citation>
    <scope>NUCLEOTIDE SEQUENCE</scope>
</reference>
<sequence>MIRNVFLKAGSVSPDNLHHDSYGFKLRVMTFFASCKHLRYSKRMIVGMRHISILTLYMRGDLLGHGEKEWFV</sequence>
<evidence type="ECO:0000313" key="1">
    <source>
        <dbReference type="EMBL" id="VAW38910.1"/>
    </source>
</evidence>
<organism evidence="1">
    <name type="scientific">hydrothermal vent metagenome</name>
    <dbReference type="NCBI Taxonomy" id="652676"/>
    <lineage>
        <taxon>unclassified sequences</taxon>
        <taxon>metagenomes</taxon>
        <taxon>ecological metagenomes</taxon>
    </lineage>
</organism>
<protein>
    <submittedName>
        <fullName evidence="1">Uncharacterized protein</fullName>
    </submittedName>
</protein>
<accession>A0A3B0VE44</accession>
<name>A0A3B0VE44_9ZZZZ</name>